<feature type="region of interest" description="Disordered" evidence="6">
    <location>
        <begin position="216"/>
        <end position="300"/>
    </location>
</feature>
<keyword evidence="3" id="KW-0240">DNA-directed RNA polymerase</keyword>
<protein>
    <recommendedName>
        <fullName evidence="9">DNA-directed RNA polymerase III subunit RPC6</fullName>
    </recommendedName>
</protein>
<dbReference type="InterPro" id="IPR036390">
    <property type="entry name" value="WH_DNA-bd_sf"/>
</dbReference>
<evidence type="ECO:0000256" key="2">
    <source>
        <dbReference type="ARBA" id="ARBA00011038"/>
    </source>
</evidence>
<accession>A0A3N2PY78</accession>
<dbReference type="Proteomes" id="UP000272025">
    <property type="component" value="Unassembled WGS sequence"/>
</dbReference>
<dbReference type="GO" id="GO:0006383">
    <property type="term" value="P:transcription by RNA polymerase III"/>
    <property type="evidence" value="ECO:0007669"/>
    <property type="project" value="InterPro"/>
</dbReference>
<evidence type="ECO:0000256" key="6">
    <source>
        <dbReference type="SAM" id="MobiDB-lite"/>
    </source>
</evidence>
<keyword evidence="4" id="KW-0804">Transcription</keyword>
<dbReference type="AlphaFoldDB" id="A0A3N2PY78"/>
<dbReference type="Pfam" id="PF05158">
    <property type="entry name" value="RNA_pol_Rpc34"/>
    <property type="match status" value="1"/>
</dbReference>
<evidence type="ECO:0000313" key="7">
    <source>
        <dbReference type="EMBL" id="ROT39493.1"/>
    </source>
</evidence>
<name>A0A3N2PY78_SODAK</name>
<feature type="compositionally biased region" description="Low complexity" evidence="6">
    <location>
        <begin position="219"/>
        <end position="232"/>
    </location>
</feature>
<evidence type="ECO:0000256" key="5">
    <source>
        <dbReference type="ARBA" id="ARBA00023242"/>
    </source>
</evidence>
<keyword evidence="8" id="KW-1185">Reference proteome</keyword>
<gene>
    <name evidence="7" type="ORF">SODALDRAFT_308846</name>
</gene>
<keyword evidence="5" id="KW-0539">Nucleus</keyword>
<dbReference type="SUPFAM" id="SSF46785">
    <property type="entry name" value="Winged helix' DNA-binding domain"/>
    <property type="match status" value="1"/>
</dbReference>
<organism evidence="7 8">
    <name type="scientific">Sodiomyces alkalinus (strain CBS 110278 / VKM F-3762 / F11)</name>
    <name type="common">Alkaliphilic filamentous fungus</name>
    <dbReference type="NCBI Taxonomy" id="1314773"/>
    <lineage>
        <taxon>Eukaryota</taxon>
        <taxon>Fungi</taxon>
        <taxon>Dikarya</taxon>
        <taxon>Ascomycota</taxon>
        <taxon>Pezizomycotina</taxon>
        <taxon>Sordariomycetes</taxon>
        <taxon>Hypocreomycetidae</taxon>
        <taxon>Glomerellales</taxon>
        <taxon>Plectosphaerellaceae</taxon>
        <taxon>Sodiomyces</taxon>
    </lineage>
</organism>
<comment type="similarity">
    <text evidence="2">Belongs to the eukaryotic RPC34/RPC39 RNA polymerase subunit family.</text>
</comment>
<evidence type="ECO:0000256" key="1">
    <source>
        <dbReference type="ARBA" id="ARBA00004123"/>
    </source>
</evidence>
<proteinExistence type="inferred from homology"/>
<evidence type="ECO:0000256" key="3">
    <source>
        <dbReference type="ARBA" id="ARBA00022478"/>
    </source>
</evidence>
<dbReference type="InterPro" id="IPR016049">
    <property type="entry name" value="RNA_pol_Rpc34-like"/>
</dbReference>
<dbReference type="InterPro" id="IPR007832">
    <property type="entry name" value="RNA_pol_Rpc34"/>
</dbReference>
<dbReference type="GO" id="GO:0005666">
    <property type="term" value="C:RNA polymerase III complex"/>
    <property type="evidence" value="ECO:0007669"/>
    <property type="project" value="InterPro"/>
</dbReference>
<dbReference type="EMBL" id="ML119053">
    <property type="protein sequence ID" value="ROT39493.1"/>
    <property type="molecule type" value="Genomic_DNA"/>
</dbReference>
<feature type="compositionally biased region" description="Low complexity" evidence="6">
    <location>
        <begin position="240"/>
        <end position="252"/>
    </location>
</feature>
<dbReference type="PANTHER" id="PTHR12780">
    <property type="entry name" value="RNA POLYMERASE III DNA DIRECTED , 39KD SUBUNIT-RELATED"/>
    <property type="match status" value="1"/>
</dbReference>
<feature type="compositionally biased region" description="Basic residues" evidence="6">
    <location>
        <begin position="270"/>
        <end position="282"/>
    </location>
</feature>
<dbReference type="OrthoDB" id="613763at2759"/>
<dbReference type="GeneID" id="39577569"/>
<dbReference type="PIRSF" id="PIRSF028763">
    <property type="entry name" value="RNA_pol_Rpc34"/>
    <property type="match status" value="1"/>
</dbReference>
<dbReference type="InterPro" id="IPR036388">
    <property type="entry name" value="WH-like_DNA-bd_sf"/>
</dbReference>
<evidence type="ECO:0008006" key="9">
    <source>
        <dbReference type="Google" id="ProtNLM"/>
    </source>
</evidence>
<evidence type="ECO:0000313" key="8">
    <source>
        <dbReference type="Proteomes" id="UP000272025"/>
    </source>
</evidence>
<feature type="compositionally biased region" description="Basic and acidic residues" evidence="6">
    <location>
        <begin position="256"/>
        <end position="269"/>
    </location>
</feature>
<dbReference type="RefSeq" id="XP_028467299.1">
    <property type="nucleotide sequence ID" value="XM_028609091.1"/>
</dbReference>
<sequence>MASESSSSAAPAATTPASAAAAVDPSKFDILKQALYDACRSNGDEDNLYSQYDLLDLGIIPNRDPQMLLKVVQSLTNDKLLIAVSAQGGLAWRWRPRAEADKYKLCTTDEQRMVYGAIDDAGADGIWTKTIQGRLGINDAVMKTALKQLQSKNLIAPFKSVEHTNKKMYIKASLRPSERATGGPWFTDQALDVAFIEDLQRVIFDYIKRQSSYFQKGHSSSSFSSSSSSSSSAARTAVPKKGILKGSAAAAAGKKRTAEHMSGDHDTNSHHHHHHHHHHRPHHNADAAKPTTPKNTYLPLPAGYKEYPTVRDMARFISQSGITTETILGEEDVQKLIDVLVFDNLIEAVRVAGRVGYRVRRHPKQSLESWAAARPAEDEGVALPVVERGAPEPVTNGFTEAPCGRCPVFELCEEGGPVSASNCIYFQRWLGLEE</sequence>
<comment type="subcellular location">
    <subcellularLocation>
        <location evidence="1">Nucleus</location>
    </subcellularLocation>
</comment>
<evidence type="ECO:0000256" key="4">
    <source>
        <dbReference type="ARBA" id="ARBA00023163"/>
    </source>
</evidence>
<reference evidence="7 8" key="1">
    <citation type="journal article" date="2018" name="Mol. Ecol.">
        <title>The obligate alkalophilic soda-lake fungus Sodiomyces alkalinus has shifted to a protein diet.</title>
        <authorList>
            <person name="Grum-Grzhimaylo A.A."/>
            <person name="Falkoski D.L."/>
            <person name="van den Heuvel J."/>
            <person name="Valero-Jimenez C.A."/>
            <person name="Min B."/>
            <person name="Choi I.G."/>
            <person name="Lipzen A."/>
            <person name="Daum C.G."/>
            <person name="Aanen D.K."/>
            <person name="Tsang A."/>
            <person name="Henrissat B."/>
            <person name="Bilanenko E.N."/>
            <person name="de Vries R.P."/>
            <person name="van Kan J.A.L."/>
            <person name="Grigoriev I.V."/>
            <person name="Debets A.J.M."/>
        </authorList>
    </citation>
    <scope>NUCLEOTIDE SEQUENCE [LARGE SCALE GENOMIC DNA]</scope>
    <source>
        <strain evidence="7 8">F11</strain>
    </source>
</reference>
<dbReference type="STRING" id="1314773.A0A3N2PY78"/>
<dbReference type="Gene3D" id="1.10.10.10">
    <property type="entry name" value="Winged helix-like DNA-binding domain superfamily/Winged helix DNA-binding domain"/>
    <property type="match status" value="1"/>
</dbReference>